<dbReference type="Gramene" id="TraesCS3B03G1464400.1">
    <property type="protein sequence ID" value="TraesCS3B03G1464400.1.CDS"/>
    <property type="gene ID" value="TraesCS3B03G1464400"/>
</dbReference>
<dbReference type="Gramene" id="TraesROB_scaffold_012283_01G000200.1">
    <property type="protein sequence ID" value="TraesROB_scaffold_012283_01G000200.1"/>
    <property type="gene ID" value="TraesROB_scaffold_012283_01G000200"/>
</dbReference>
<dbReference type="Pfam" id="PF06830">
    <property type="entry name" value="Root_cap"/>
    <property type="match status" value="1"/>
</dbReference>
<dbReference type="Gramene" id="TraesCS3B02G586100.1">
    <property type="protein sequence ID" value="TraesCS3B02G586100.1"/>
    <property type="gene ID" value="TraesCS3B02G586100"/>
</dbReference>
<dbReference type="EnsemblPlants" id="TraesCS3B02G586100.1">
    <property type="protein sequence ID" value="TraesCS3B02G586100.1"/>
    <property type="gene ID" value="TraesCS3B02G586100"/>
</dbReference>
<reference evidence="2" key="1">
    <citation type="submission" date="2018-08" db="EMBL/GenBank/DDBJ databases">
        <authorList>
            <person name="Rossello M."/>
        </authorList>
    </citation>
    <scope>NUCLEOTIDE SEQUENCE [LARGE SCALE GENOMIC DNA]</scope>
    <source>
        <strain evidence="2">cv. Chinese Spring</strain>
    </source>
</reference>
<gene>
    <name evidence="2" type="primary">LOC123068068</name>
</gene>
<sequence>MACLHALVALLAVLVAVYAVAGAAAQAQKGQPRQEPLTSDYRVVKQAGHSNQRVLAMSMRCPPQCKVGKCDKGCPADMCTVVCPSCKTVCLCDFYPGMVCGDPRFTGGDGNNFYFHGKKEQNFCTISDSNLHINAHFIGKRNPTMSRDFTWIQALGISFSNHRLYIGARKTVKWDSEVDRLELAFDNMPIDIPAEIGRQWQSDVVSDLTVMRSAMTNGVRVQLKGVFNIMANVVPITKEDSRIHNYGVTDDDSLVHLDISFKFHDLTDDVHGVLGQTYRTDYVNRFNVSASMPVMGGTANYLSSDIFSADCKVARFGRHAGISMVTATVN</sequence>
<dbReference type="PANTHER" id="PTHR31656">
    <property type="entry name" value="ROOT CAP DOMAIN-CONTAINING PROTEIN"/>
    <property type="match status" value="1"/>
</dbReference>
<accession>A0A3B6FYU5</accession>
<feature type="chain" id="PRO_5043174295" evidence="1">
    <location>
        <begin position="20"/>
        <end position="330"/>
    </location>
</feature>
<reference evidence="2" key="2">
    <citation type="submission" date="2018-10" db="UniProtKB">
        <authorList>
            <consortium name="EnsemblPlants"/>
        </authorList>
    </citation>
    <scope>IDENTIFICATION</scope>
</reference>
<dbReference type="Gramene" id="TraesCLE_scaffold_006671_01G000500.1">
    <property type="protein sequence ID" value="TraesCLE_scaffold_006671_01G000500.1"/>
    <property type="gene ID" value="TraesCLE_scaffold_006671_01G000500"/>
</dbReference>
<keyword evidence="1" id="KW-0732">Signal</keyword>
<feature type="signal peptide" evidence="1">
    <location>
        <begin position="1"/>
        <end position="19"/>
    </location>
</feature>
<dbReference type="Gramene" id="TraesWEE_scaffold_011853_01G000500.1">
    <property type="protein sequence ID" value="TraesWEE_scaffold_011853_01G000500.1"/>
    <property type="gene ID" value="TraesWEE_scaffold_011853_01G000500"/>
</dbReference>
<dbReference type="GeneID" id="123068068"/>
<name>A0A3B6FYU5_WHEAT</name>
<evidence type="ECO:0000313" key="3">
    <source>
        <dbReference type="Proteomes" id="UP000019116"/>
    </source>
</evidence>
<keyword evidence="3" id="KW-1185">Reference proteome</keyword>
<dbReference type="OrthoDB" id="2012063at2759"/>
<dbReference type="AlphaFoldDB" id="A0A3B6FYU5"/>
<dbReference type="Gramene" id="TraesRN3B0101473000.1">
    <property type="protein sequence ID" value="TraesRN3B0101473000.1"/>
    <property type="gene ID" value="TraesRN3B0101473000"/>
</dbReference>
<proteinExistence type="predicted"/>
<dbReference type="STRING" id="4565.A0A3B6FYU5"/>
<organism evidence="2">
    <name type="scientific">Triticum aestivum</name>
    <name type="common">Wheat</name>
    <dbReference type="NCBI Taxonomy" id="4565"/>
    <lineage>
        <taxon>Eukaryota</taxon>
        <taxon>Viridiplantae</taxon>
        <taxon>Streptophyta</taxon>
        <taxon>Embryophyta</taxon>
        <taxon>Tracheophyta</taxon>
        <taxon>Spermatophyta</taxon>
        <taxon>Magnoliopsida</taxon>
        <taxon>Liliopsida</taxon>
        <taxon>Poales</taxon>
        <taxon>Poaceae</taxon>
        <taxon>BOP clade</taxon>
        <taxon>Pooideae</taxon>
        <taxon>Triticodae</taxon>
        <taxon>Triticeae</taxon>
        <taxon>Triticinae</taxon>
        <taxon>Triticum</taxon>
    </lineage>
</organism>
<protein>
    <submittedName>
        <fullName evidence="2">Uncharacterized protein</fullName>
    </submittedName>
</protein>
<evidence type="ECO:0000313" key="2">
    <source>
        <dbReference type="EnsemblPlants" id="TraesCS3B02G586100.1"/>
    </source>
</evidence>
<dbReference type="PaxDb" id="4565-Traes_3B_A7850AFD7.1"/>
<dbReference type="Gramene" id="TraesCAD_scaffold_011699_01G000500.1">
    <property type="protein sequence ID" value="TraesCAD_scaffold_011699_01G000500.1"/>
    <property type="gene ID" value="TraesCAD_scaffold_011699_01G000500"/>
</dbReference>
<dbReference type="RefSeq" id="XP_044346507.1">
    <property type="nucleotide sequence ID" value="XM_044490572.1"/>
</dbReference>
<evidence type="ECO:0000256" key="1">
    <source>
        <dbReference type="SAM" id="SignalP"/>
    </source>
</evidence>
<dbReference type="Proteomes" id="UP000019116">
    <property type="component" value="Chromosome 3B"/>
</dbReference>
<dbReference type="InterPro" id="IPR009646">
    <property type="entry name" value="Root_cap"/>
</dbReference>